<dbReference type="NCBIfam" id="TIGR00287">
    <property type="entry name" value="cas1"/>
    <property type="match status" value="1"/>
</dbReference>
<comment type="function">
    <text evidence="10">CRISPR (clustered regularly interspaced short palindromic repeat), is an adaptive immune system that provides protection against mobile genetic elements (viruses, transposable elements and conjugative plasmids). CRISPR clusters contain spacers, sequences complementary to antecedent mobile elements, and target invading nucleic acids. CRISPR clusters are transcribed and processed into CRISPR RNA (crRNA). Acts as a dsDNA endonuclease. Involved in the integration of spacer DNA into the CRISPR cassette.</text>
</comment>
<dbReference type="AlphaFoldDB" id="A0A4Z0WI58"/>
<dbReference type="PANTHER" id="PTHR34353:SF2">
    <property type="entry name" value="CRISPR-ASSOCIATED ENDONUCLEASE CAS1 1"/>
    <property type="match status" value="1"/>
</dbReference>
<dbReference type="GO" id="GO:0051607">
    <property type="term" value="P:defense response to virus"/>
    <property type="evidence" value="ECO:0007669"/>
    <property type="project" value="UniProtKB-UniRule"/>
</dbReference>
<dbReference type="Pfam" id="PF01867">
    <property type="entry name" value="Cas_Cas1"/>
    <property type="match status" value="1"/>
</dbReference>
<evidence type="ECO:0000256" key="5">
    <source>
        <dbReference type="ARBA" id="ARBA00022842"/>
    </source>
</evidence>
<comment type="subunit">
    <text evidence="9 10">Homodimer, forms a heterotetramer with a Cas2 homodimer.</text>
</comment>
<dbReference type="Gene3D" id="1.20.120.920">
    <property type="entry name" value="CRISPR-associated endonuclease Cas1, C-terminal domain"/>
    <property type="match status" value="1"/>
</dbReference>
<dbReference type="OrthoDB" id="9803119at2"/>
<keyword evidence="7 10" id="KW-0238">DNA-binding</keyword>
<dbReference type="PANTHER" id="PTHR34353">
    <property type="entry name" value="CRISPR-ASSOCIATED ENDONUCLEASE CAS1 1"/>
    <property type="match status" value="1"/>
</dbReference>
<dbReference type="InterPro" id="IPR042211">
    <property type="entry name" value="CRISPR-assoc_Cas1_N"/>
</dbReference>
<dbReference type="EC" id="3.1.-.-" evidence="10"/>
<dbReference type="GO" id="GO:0046872">
    <property type="term" value="F:metal ion binding"/>
    <property type="evidence" value="ECO:0007669"/>
    <property type="project" value="UniProtKB-UniRule"/>
</dbReference>
<dbReference type="GO" id="GO:0004520">
    <property type="term" value="F:DNA endonuclease activity"/>
    <property type="evidence" value="ECO:0007669"/>
    <property type="project" value="InterPro"/>
</dbReference>
<dbReference type="InterPro" id="IPR042206">
    <property type="entry name" value="CRISPR-assoc_Cas1_C"/>
</dbReference>
<dbReference type="GO" id="GO:0043571">
    <property type="term" value="P:maintenance of CRISPR repeat elements"/>
    <property type="evidence" value="ECO:0007669"/>
    <property type="project" value="UniProtKB-UniRule"/>
</dbReference>
<dbReference type="HAMAP" id="MF_01470">
    <property type="entry name" value="Cas1"/>
    <property type="match status" value="1"/>
</dbReference>
<evidence type="ECO:0000256" key="9">
    <source>
        <dbReference type="ARBA" id="ARBA00038592"/>
    </source>
</evidence>
<keyword evidence="5 10" id="KW-0460">Magnesium</keyword>
<name>A0A4Z0WI58_9GAMM</name>
<protein>
    <recommendedName>
        <fullName evidence="10">CRISPR-associated endonuclease Cas1</fullName>
        <ecNumber evidence="10">3.1.-.-</ecNumber>
    </recommendedName>
</protein>
<evidence type="ECO:0000256" key="7">
    <source>
        <dbReference type="ARBA" id="ARBA00023125"/>
    </source>
</evidence>
<evidence type="ECO:0000256" key="4">
    <source>
        <dbReference type="ARBA" id="ARBA00022801"/>
    </source>
</evidence>
<sequence length="340" mass="38230">MKKLLNTLFIARQETYLHKERETIVIKQGDEKLAQFPALSLGGVMCFGRVSVSPFLMGYFAEQGIGLAFYTQYGRFLARVQGPENGNVLLRREQYRWADDPAKSAQVARLSVAAKVANSRAILQREKRNHGDSESEQLAKAIDKLAVNLRRVRHSTSVEEAMGMEGDAAATYFGVFDVLLRGSGFAFGGRVRRPPTDPVNALLSFVYSLITQECASALQGVGLDPYVGFLHKDRPGRTSLALDLLEEFRASWADRLVLTLVNRRQVQLKDFVTEASGAVRLKDEPRKKVLTAYQERKQEEVKHPYLDEQVPIGLLPHCQAMLLARHLRGDTEFYTPYVVK</sequence>
<dbReference type="EMBL" id="SRMF01000001">
    <property type="protein sequence ID" value="TGG95073.1"/>
    <property type="molecule type" value="Genomic_DNA"/>
</dbReference>
<dbReference type="NCBIfam" id="TIGR03640">
    <property type="entry name" value="cas1_DVULG"/>
    <property type="match status" value="1"/>
</dbReference>
<organism evidence="11 12">
    <name type="scientific">Natronospirillum operosum</name>
    <dbReference type="NCBI Taxonomy" id="2759953"/>
    <lineage>
        <taxon>Bacteria</taxon>
        <taxon>Pseudomonadati</taxon>
        <taxon>Pseudomonadota</taxon>
        <taxon>Gammaproteobacteria</taxon>
        <taxon>Oceanospirillales</taxon>
        <taxon>Natronospirillaceae</taxon>
        <taxon>Natronospirillum</taxon>
    </lineage>
</organism>
<accession>A0A4Z0WI58</accession>
<keyword evidence="1 10" id="KW-0540">Nuclease</keyword>
<dbReference type="GO" id="GO:0016787">
    <property type="term" value="F:hydrolase activity"/>
    <property type="evidence" value="ECO:0007669"/>
    <property type="project" value="UniProtKB-KW"/>
</dbReference>
<evidence type="ECO:0000256" key="3">
    <source>
        <dbReference type="ARBA" id="ARBA00022759"/>
    </source>
</evidence>
<reference evidence="11 12" key="1">
    <citation type="submission" date="2019-04" db="EMBL/GenBank/DDBJ databases">
        <title>Natronospirillum operosus gen. nov., sp. nov., a haloalkaliphilic satellite isolated from decaying biomass of laboratory culture of cyanobacterium Geitlerinema sp. and proposal of Natronospirillaceae fam. nov. and Saccharospirillaceae fam. nov.</title>
        <authorList>
            <person name="Kevbrin V."/>
            <person name="Boltyanskaya Y."/>
            <person name="Koziaeva V."/>
            <person name="Grouzdev D.S."/>
            <person name="Park M."/>
            <person name="Cho J."/>
        </authorList>
    </citation>
    <scope>NUCLEOTIDE SEQUENCE [LARGE SCALE GENOMIC DNA]</scope>
    <source>
        <strain evidence="11 12">G-116</strain>
    </source>
</reference>
<comment type="similarity">
    <text evidence="10">Belongs to the CRISPR-associated endonuclease Cas1 family.</text>
</comment>
<evidence type="ECO:0000313" key="11">
    <source>
        <dbReference type="EMBL" id="TGG95073.1"/>
    </source>
</evidence>
<dbReference type="InterPro" id="IPR019856">
    <property type="entry name" value="CRISPR-assoc_Cas1_DVULG"/>
</dbReference>
<feature type="binding site" evidence="10">
    <location>
        <position position="246"/>
    </location>
    <ligand>
        <name>Mn(2+)</name>
        <dbReference type="ChEBI" id="CHEBI:29035"/>
    </ligand>
</feature>
<gene>
    <name evidence="11" type="primary">cas1c</name>
    <name evidence="10" type="synonym">cas1</name>
    <name evidence="11" type="ORF">E4656_01190</name>
</gene>
<keyword evidence="4 10" id="KW-0378">Hydrolase</keyword>
<proteinExistence type="inferred from homology"/>
<dbReference type="GO" id="GO:0003677">
    <property type="term" value="F:DNA binding"/>
    <property type="evidence" value="ECO:0007669"/>
    <property type="project" value="UniProtKB-KW"/>
</dbReference>
<dbReference type="Proteomes" id="UP000297475">
    <property type="component" value="Unassembled WGS sequence"/>
</dbReference>
<comment type="cofactor">
    <cofactor evidence="10">
        <name>Mg(2+)</name>
        <dbReference type="ChEBI" id="CHEBI:18420"/>
    </cofactor>
    <cofactor evidence="10">
        <name>Mn(2+)</name>
        <dbReference type="ChEBI" id="CHEBI:29035"/>
    </cofactor>
</comment>
<keyword evidence="3 10" id="KW-0255">Endonuclease</keyword>
<keyword evidence="8 10" id="KW-0464">Manganese</keyword>
<evidence type="ECO:0000313" key="12">
    <source>
        <dbReference type="Proteomes" id="UP000297475"/>
    </source>
</evidence>
<feature type="binding site" evidence="10">
    <location>
        <position position="231"/>
    </location>
    <ligand>
        <name>Mn(2+)</name>
        <dbReference type="ChEBI" id="CHEBI:29035"/>
    </ligand>
</feature>
<evidence type="ECO:0000256" key="2">
    <source>
        <dbReference type="ARBA" id="ARBA00022723"/>
    </source>
</evidence>
<dbReference type="CDD" id="cd09721">
    <property type="entry name" value="Cas1_I-C"/>
    <property type="match status" value="1"/>
</dbReference>
<dbReference type="InterPro" id="IPR002729">
    <property type="entry name" value="CRISPR-assoc_Cas1"/>
</dbReference>
<keyword evidence="2 10" id="KW-0479">Metal-binding</keyword>
<evidence type="ECO:0000256" key="6">
    <source>
        <dbReference type="ARBA" id="ARBA00023118"/>
    </source>
</evidence>
<evidence type="ECO:0000256" key="10">
    <source>
        <dbReference type="HAMAP-Rule" id="MF_01470"/>
    </source>
</evidence>
<comment type="caution">
    <text evidence="11">The sequence shown here is derived from an EMBL/GenBank/DDBJ whole genome shotgun (WGS) entry which is preliminary data.</text>
</comment>
<keyword evidence="6 10" id="KW-0051">Antiviral defense</keyword>
<dbReference type="RefSeq" id="WP_135480436.1">
    <property type="nucleotide sequence ID" value="NZ_SRMF01000001.1"/>
</dbReference>
<evidence type="ECO:0000256" key="1">
    <source>
        <dbReference type="ARBA" id="ARBA00022722"/>
    </source>
</evidence>
<keyword evidence="12" id="KW-1185">Reference proteome</keyword>
<dbReference type="InterPro" id="IPR050646">
    <property type="entry name" value="Cas1"/>
</dbReference>
<dbReference type="Gene3D" id="3.100.10.20">
    <property type="entry name" value="CRISPR-associated endonuclease Cas1, N-terminal domain"/>
    <property type="match status" value="1"/>
</dbReference>
<evidence type="ECO:0000256" key="8">
    <source>
        <dbReference type="ARBA" id="ARBA00023211"/>
    </source>
</evidence>
<feature type="binding site" evidence="10">
    <location>
        <position position="165"/>
    </location>
    <ligand>
        <name>Mn(2+)</name>
        <dbReference type="ChEBI" id="CHEBI:29035"/>
    </ligand>
</feature>